<sequence length="217" mass="25565">MVLLLEFFQHSNPARHQEYVKCLIENVQNDQIDIIDIIISDDVKLPIESPKIVITERETRPTYNDFFRICNTKYPNQYCIVANTDIIFTDLSMINDKNMDNKFVTLSRWDILGDGSIRLFDRKDSQDCWIFKTPIIFKNPPNFFLGKPGCDNRMAYMAWESGYKVVNPAKQIITKHLHLTQLRNYTPRDTVNGMHMRVTTTDSINKDSHHERFPYRV</sequence>
<accession>A0A8D9C903</accession>
<gene>
    <name evidence="1" type="ORF">SLAVMIC_00484</name>
</gene>
<name>A0A8D9C903_9VIRU</name>
<proteinExistence type="predicted"/>
<evidence type="ECO:0000313" key="1">
    <source>
        <dbReference type="EMBL" id="CAG7580578.1"/>
    </source>
</evidence>
<reference evidence="1" key="1">
    <citation type="submission" date="2021-06" db="EMBL/GenBank/DDBJ databases">
        <authorList>
            <person name="Gannon L."/>
            <person name="Redgwell R T."/>
            <person name="Michniewski S."/>
            <person name="Harrison D C."/>
            <person name="Millard A."/>
        </authorList>
    </citation>
    <scope>NUCLEOTIDE SEQUENCE</scope>
</reference>
<dbReference type="EMBL" id="OU342829">
    <property type="protein sequence ID" value="CAG7580578.1"/>
    <property type="molecule type" value="Genomic_DNA"/>
</dbReference>
<protein>
    <submittedName>
        <fullName evidence="1">Uncharacterized protein</fullName>
    </submittedName>
</protein>
<organism evidence="1">
    <name type="scientific">uncultured marine phage</name>
    <dbReference type="NCBI Taxonomy" id="707152"/>
    <lineage>
        <taxon>Viruses</taxon>
        <taxon>environmental samples</taxon>
    </lineage>
</organism>